<reference evidence="2" key="1">
    <citation type="journal article" date="2015" name="Nat. Genet.">
        <title>The genome and transcriptome of the zoonotic hookworm Ancylostoma ceylanicum identify infection-specific gene families.</title>
        <authorList>
            <person name="Schwarz E.M."/>
            <person name="Hu Y."/>
            <person name="Antoshechkin I."/>
            <person name="Miller M.M."/>
            <person name="Sternberg P.W."/>
            <person name="Aroian R.V."/>
        </authorList>
    </citation>
    <scope>NUCLEOTIDE SEQUENCE</scope>
    <source>
        <strain evidence="2">HY135</strain>
    </source>
</reference>
<organism evidence="1 2">
    <name type="scientific">Ancylostoma ceylanicum</name>
    <dbReference type="NCBI Taxonomy" id="53326"/>
    <lineage>
        <taxon>Eukaryota</taxon>
        <taxon>Metazoa</taxon>
        <taxon>Ecdysozoa</taxon>
        <taxon>Nematoda</taxon>
        <taxon>Chromadorea</taxon>
        <taxon>Rhabditida</taxon>
        <taxon>Rhabditina</taxon>
        <taxon>Rhabditomorpha</taxon>
        <taxon>Strongyloidea</taxon>
        <taxon>Ancylostomatidae</taxon>
        <taxon>Ancylostomatinae</taxon>
        <taxon>Ancylostoma</taxon>
    </lineage>
</organism>
<sequence>MDMLAAGPRPAIAGDFASFKISQKNSRNCWAVPLAITCPDGSIGRALGYQSGGRWFETGGDPKFKGLS</sequence>
<accession>A0A016VZC7</accession>
<dbReference type="EMBL" id="JARK01001338">
    <property type="protein sequence ID" value="EYC32944.1"/>
    <property type="molecule type" value="Genomic_DNA"/>
</dbReference>
<comment type="caution">
    <text evidence="1">The sequence shown here is derived from an EMBL/GenBank/DDBJ whole genome shotgun (WGS) entry which is preliminary data.</text>
</comment>
<proteinExistence type="predicted"/>
<gene>
    <name evidence="1" type="primary">Acey_s0002.g522</name>
    <name evidence="1" type="ORF">Y032_0002g522</name>
</gene>
<dbReference type="AlphaFoldDB" id="A0A016VZC7"/>
<name>A0A016VZC7_9BILA</name>
<evidence type="ECO:0000313" key="1">
    <source>
        <dbReference type="EMBL" id="EYC32944.1"/>
    </source>
</evidence>
<protein>
    <submittedName>
        <fullName evidence="1">Uncharacterized protein</fullName>
    </submittedName>
</protein>
<evidence type="ECO:0000313" key="2">
    <source>
        <dbReference type="Proteomes" id="UP000024635"/>
    </source>
</evidence>
<keyword evidence="2" id="KW-1185">Reference proteome</keyword>
<dbReference type="Proteomes" id="UP000024635">
    <property type="component" value="Unassembled WGS sequence"/>
</dbReference>